<evidence type="ECO:0000256" key="4">
    <source>
        <dbReference type="ARBA" id="ARBA00022692"/>
    </source>
</evidence>
<keyword evidence="3" id="KW-1003">Cell membrane</keyword>
<name>A0A7W7DFJ4_9ACTN</name>
<evidence type="ECO:0000313" key="9">
    <source>
        <dbReference type="EMBL" id="MBB4704418.1"/>
    </source>
</evidence>
<reference evidence="9 10" key="1">
    <citation type="submission" date="2020-08" db="EMBL/GenBank/DDBJ databases">
        <title>Sequencing the genomes of 1000 actinobacteria strains.</title>
        <authorList>
            <person name="Klenk H.-P."/>
        </authorList>
    </citation>
    <scope>NUCLEOTIDE SEQUENCE [LARGE SCALE GENOMIC DNA]</scope>
    <source>
        <strain evidence="9 10">DSM 45784</strain>
    </source>
</reference>
<dbReference type="PROSITE" id="PS50928">
    <property type="entry name" value="ABC_TM1"/>
    <property type="match status" value="1"/>
</dbReference>
<feature type="transmembrane region" description="Helical" evidence="7">
    <location>
        <begin position="142"/>
        <end position="165"/>
    </location>
</feature>
<dbReference type="Proteomes" id="UP000542210">
    <property type="component" value="Unassembled WGS sequence"/>
</dbReference>
<protein>
    <submittedName>
        <fullName evidence="9">Peptide/nickel transport system permease protein</fullName>
    </submittedName>
</protein>
<feature type="transmembrane region" description="Helical" evidence="7">
    <location>
        <begin position="239"/>
        <end position="261"/>
    </location>
</feature>
<dbReference type="Pfam" id="PF00528">
    <property type="entry name" value="BPD_transp_1"/>
    <property type="match status" value="1"/>
</dbReference>
<keyword evidence="5 7" id="KW-1133">Transmembrane helix</keyword>
<feature type="transmembrane region" description="Helical" evidence="7">
    <location>
        <begin position="281"/>
        <end position="300"/>
    </location>
</feature>
<evidence type="ECO:0000256" key="6">
    <source>
        <dbReference type="ARBA" id="ARBA00023136"/>
    </source>
</evidence>
<organism evidence="9 10">
    <name type="scientific">Sphaerisporangium siamense</name>
    <dbReference type="NCBI Taxonomy" id="795645"/>
    <lineage>
        <taxon>Bacteria</taxon>
        <taxon>Bacillati</taxon>
        <taxon>Actinomycetota</taxon>
        <taxon>Actinomycetes</taxon>
        <taxon>Streptosporangiales</taxon>
        <taxon>Streptosporangiaceae</taxon>
        <taxon>Sphaerisporangium</taxon>
    </lineage>
</organism>
<evidence type="ECO:0000256" key="3">
    <source>
        <dbReference type="ARBA" id="ARBA00022475"/>
    </source>
</evidence>
<evidence type="ECO:0000259" key="8">
    <source>
        <dbReference type="PROSITE" id="PS50928"/>
    </source>
</evidence>
<feature type="transmembrane region" description="Helical" evidence="7">
    <location>
        <begin position="177"/>
        <end position="195"/>
    </location>
</feature>
<dbReference type="CDD" id="cd06261">
    <property type="entry name" value="TM_PBP2"/>
    <property type="match status" value="1"/>
</dbReference>
<evidence type="ECO:0000256" key="1">
    <source>
        <dbReference type="ARBA" id="ARBA00004651"/>
    </source>
</evidence>
<keyword evidence="6 7" id="KW-0472">Membrane</keyword>
<feature type="transmembrane region" description="Helical" evidence="7">
    <location>
        <begin position="109"/>
        <end position="130"/>
    </location>
</feature>
<dbReference type="SUPFAM" id="SSF161098">
    <property type="entry name" value="MetI-like"/>
    <property type="match status" value="1"/>
</dbReference>
<comment type="subcellular location">
    <subcellularLocation>
        <location evidence="1 7">Cell membrane</location>
        <topology evidence="1 7">Multi-pass membrane protein</topology>
    </subcellularLocation>
</comment>
<dbReference type="InterPro" id="IPR000515">
    <property type="entry name" value="MetI-like"/>
</dbReference>
<sequence>MPRYVALRLAATMPVLAGVSIVLFALIRLIPGDPSHAILMSMADPGADMSRLREDLRTLRAELGLDRPYATQYLSWLGGILSGDLGTSMRSGEPVLREILARAPATAELAGAALVVMVVVAAPTAIAGAVRHGGLADRVGRVVALAGVCVPGFLSGMLFVYAFAVGPGWLPTSGRGGLAHLVLPGLTLGLALAGGTSRLLRAGLLDALSQTYIVTAEAKGLPWRVIVLRHALRNALPPVLTNSGLLAGGLLGGSVIVETVFSWPGVGRYIVDAIGGRDYPVIQGFTLVMTLTYVAVNLLTDIGYRVLDPRVRVEGTRP</sequence>
<evidence type="ECO:0000256" key="7">
    <source>
        <dbReference type="RuleBase" id="RU363032"/>
    </source>
</evidence>
<dbReference type="GO" id="GO:0071916">
    <property type="term" value="F:dipeptide transmembrane transporter activity"/>
    <property type="evidence" value="ECO:0007669"/>
    <property type="project" value="TreeGrafter"/>
</dbReference>
<dbReference type="AlphaFoldDB" id="A0A7W7DFJ4"/>
<dbReference type="EMBL" id="JACHND010000001">
    <property type="protein sequence ID" value="MBB4704418.1"/>
    <property type="molecule type" value="Genomic_DNA"/>
</dbReference>
<evidence type="ECO:0000256" key="5">
    <source>
        <dbReference type="ARBA" id="ARBA00022989"/>
    </source>
</evidence>
<dbReference type="InterPro" id="IPR045621">
    <property type="entry name" value="BPD_transp_1_N"/>
</dbReference>
<keyword evidence="2 7" id="KW-0813">Transport</keyword>
<dbReference type="InterPro" id="IPR035906">
    <property type="entry name" value="MetI-like_sf"/>
</dbReference>
<evidence type="ECO:0000256" key="2">
    <source>
        <dbReference type="ARBA" id="ARBA00022448"/>
    </source>
</evidence>
<keyword evidence="10" id="KW-1185">Reference proteome</keyword>
<evidence type="ECO:0000313" key="10">
    <source>
        <dbReference type="Proteomes" id="UP000542210"/>
    </source>
</evidence>
<dbReference type="RefSeq" id="WP_203959069.1">
    <property type="nucleotide sequence ID" value="NZ_BOOV01000011.1"/>
</dbReference>
<dbReference type="GO" id="GO:0005886">
    <property type="term" value="C:plasma membrane"/>
    <property type="evidence" value="ECO:0007669"/>
    <property type="project" value="UniProtKB-SubCell"/>
</dbReference>
<dbReference type="PANTHER" id="PTHR43163:SF6">
    <property type="entry name" value="DIPEPTIDE TRANSPORT SYSTEM PERMEASE PROTEIN DPPB-RELATED"/>
    <property type="match status" value="1"/>
</dbReference>
<proteinExistence type="inferred from homology"/>
<dbReference type="Gene3D" id="1.10.3720.10">
    <property type="entry name" value="MetI-like"/>
    <property type="match status" value="1"/>
</dbReference>
<accession>A0A7W7DFJ4</accession>
<dbReference type="Pfam" id="PF19300">
    <property type="entry name" value="BPD_transp_1_N"/>
    <property type="match status" value="1"/>
</dbReference>
<gene>
    <name evidence="9" type="ORF">BJ982_005962</name>
</gene>
<comment type="caution">
    <text evidence="9">The sequence shown here is derived from an EMBL/GenBank/DDBJ whole genome shotgun (WGS) entry which is preliminary data.</text>
</comment>
<dbReference type="PANTHER" id="PTHR43163">
    <property type="entry name" value="DIPEPTIDE TRANSPORT SYSTEM PERMEASE PROTEIN DPPB-RELATED"/>
    <property type="match status" value="1"/>
</dbReference>
<keyword evidence="4 7" id="KW-0812">Transmembrane</keyword>
<comment type="similarity">
    <text evidence="7">Belongs to the binding-protein-dependent transport system permease family.</text>
</comment>
<feature type="domain" description="ABC transmembrane type-1" evidence="8">
    <location>
        <begin position="103"/>
        <end position="300"/>
    </location>
</feature>
<feature type="transmembrane region" description="Helical" evidence="7">
    <location>
        <begin position="7"/>
        <end position="30"/>
    </location>
</feature>